<keyword evidence="4" id="KW-1185">Reference proteome</keyword>
<evidence type="ECO:0000256" key="1">
    <source>
        <dbReference type="SAM" id="MobiDB-lite"/>
    </source>
</evidence>
<comment type="caution">
    <text evidence="3">The sequence shown here is derived from an EMBL/GenBank/DDBJ whole genome shotgun (WGS) entry which is preliminary data.</text>
</comment>
<reference evidence="3 4" key="1">
    <citation type="submission" date="2017-07" db="EMBL/GenBank/DDBJ databases">
        <title>The new phylogeny of genus Mycobacterium.</title>
        <authorList>
            <person name="Tortoli E."/>
            <person name="Trovato A."/>
            <person name="Cirillo D.M."/>
        </authorList>
    </citation>
    <scope>NUCLEOTIDE SEQUENCE [LARGE SCALE GENOMIC DNA]</scope>
    <source>
        <strain evidence="3 4">ATCC 33027</strain>
    </source>
</reference>
<dbReference type="AlphaFoldDB" id="A0A255DRJ0"/>
<dbReference type="OrthoDB" id="4761838at2"/>
<feature type="compositionally biased region" description="Low complexity" evidence="1">
    <location>
        <begin position="245"/>
        <end position="273"/>
    </location>
</feature>
<evidence type="ECO:0000313" key="4">
    <source>
        <dbReference type="Proteomes" id="UP000216063"/>
    </source>
</evidence>
<feature type="signal peptide" evidence="2">
    <location>
        <begin position="1"/>
        <end position="22"/>
    </location>
</feature>
<feature type="chain" id="PRO_5039537128" description="PE-PPE domain-containing protein" evidence="2">
    <location>
        <begin position="23"/>
        <end position="282"/>
    </location>
</feature>
<sequence length="282" mass="28693">MEHAARRPLSTLAALTTASALALTPLAVAPPELHSPSISAAHISDQTVQLTGAWSSLITGTVTAVIDLGSTYIGDDSTYPLPFPTIPFAPIATQLVLNQLIYLGQLLTGKGAEIPGEITNHVDNVVDTVSLISGVLPGIILSQLETPARAVNLAVESISSASNPLIGLLDAPAVFLDEVLNSQYGLFGNNGPIAVPIIIRNLLAKAIDPPLPGWLSNVLQPGKTQSAAVLTPKASSTTVTLKVPAASSARSGSTSSSTAGSSRKASAKASTSGTGTGHSKRS</sequence>
<organism evidence="3 4">
    <name type="scientific">Mycolicibacterium sphagni</name>
    <dbReference type="NCBI Taxonomy" id="1786"/>
    <lineage>
        <taxon>Bacteria</taxon>
        <taxon>Bacillati</taxon>
        <taxon>Actinomycetota</taxon>
        <taxon>Actinomycetes</taxon>
        <taxon>Mycobacteriales</taxon>
        <taxon>Mycobacteriaceae</taxon>
        <taxon>Mycolicibacterium</taxon>
    </lineage>
</organism>
<name>A0A255DRJ0_9MYCO</name>
<dbReference type="EMBL" id="NOZR01000007">
    <property type="protein sequence ID" value="OYN79845.1"/>
    <property type="molecule type" value="Genomic_DNA"/>
</dbReference>
<feature type="region of interest" description="Disordered" evidence="1">
    <location>
        <begin position="239"/>
        <end position="282"/>
    </location>
</feature>
<keyword evidence="2" id="KW-0732">Signal</keyword>
<accession>A0A255DRJ0</accession>
<proteinExistence type="predicted"/>
<dbReference type="RefSeq" id="WP_094479087.1">
    <property type="nucleotide sequence ID" value="NZ_NOZR01000007.1"/>
</dbReference>
<gene>
    <name evidence="3" type="ORF">CG716_10245</name>
</gene>
<evidence type="ECO:0008006" key="5">
    <source>
        <dbReference type="Google" id="ProtNLM"/>
    </source>
</evidence>
<protein>
    <recommendedName>
        <fullName evidence="5">PE-PPE domain-containing protein</fullName>
    </recommendedName>
</protein>
<dbReference type="Proteomes" id="UP000216063">
    <property type="component" value="Unassembled WGS sequence"/>
</dbReference>
<evidence type="ECO:0000313" key="3">
    <source>
        <dbReference type="EMBL" id="OYN79845.1"/>
    </source>
</evidence>
<evidence type="ECO:0000256" key="2">
    <source>
        <dbReference type="SAM" id="SignalP"/>
    </source>
</evidence>